<keyword evidence="2" id="KW-1185">Reference proteome</keyword>
<name>A0A9K3HMI7_HELAN</name>
<reference evidence="1" key="2">
    <citation type="submission" date="2020-06" db="EMBL/GenBank/DDBJ databases">
        <title>Helianthus annuus Genome sequencing and assembly Release 2.</title>
        <authorList>
            <person name="Gouzy J."/>
            <person name="Langlade N."/>
            <person name="Munos S."/>
        </authorList>
    </citation>
    <scope>NUCLEOTIDE SEQUENCE</scope>
    <source>
        <tissue evidence="1">Leaves</tissue>
    </source>
</reference>
<dbReference type="EMBL" id="MNCJ02000326">
    <property type="protein sequence ID" value="KAF5781167.1"/>
    <property type="molecule type" value="Genomic_DNA"/>
</dbReference>
<comment type="caution">
    <text evidence="1">The sequence shown here is derived from an EMBL/GenBank/DDBJ whole genome shotgun (WGS) entry which is preliminary data.</text>
</comment>
<evidence type="ECO:0000313" key="1">
    <source>
        <dbReference type="EMBL" id="KAF5781167.1"/>
    </source>
</evidence>
<sequence>MHLKGISLSDRLSLSQLSLTEVSERERRWGGVGGRWRSVAEDGDGGGVFGSRCWCRWLVGVQSISTMELKDLARYAPFSRCVKVMRSSKFKGCDFFLDESQFLNCVCFMLVLVSFEQYFYFVVL</sequence>
<reference evidence="1" key="1">
    <citation type="journal article" date="2017" name="Nature">
        <title>The sunflower genome provides insights into oil metabolism, flowering and Asterid evolution.</title>
        <authorList>
            <person name="Badouin H."/>
            <person name="Gouzy J."/>
            <person name="Grassa C.J."/>
            <person name="Murat F."/>
            <person name="Staton S.E."/>
            <person name="Cottret L."/>
            <person name="Lelandais-Briere C."/>
            <person name="Owens G.L."/>
            <person name="Carrere S."/>
            <person name="Mayjonade B."/>
            <person name="Legrand L."/>
            <person name="Gill N."/>
            <person name="Kane N.C."/>
            <person name="Bowers J.E."/>
            <person name="Hubner S."/>
            <person name="Bellec A."/>
            <person name="Berard A."/>
            <person name="Berges H."/>
            <person name="Blanchet N."/>
            <person name="Boniface M.C."/>
            <person name="Brunel D."/>
            <person name="Catrice O."/>
            <person name="Chaidir N."/>
            <person name="Claudel C."/>
            <person name="Donnadieu C."/>
            <person name="Faraut T."/>
            <person name="Fievet G."/>
            <person name="Helmstetter N."/>
            <person name="King M."/>
            <person name="Knapp S.J."/>
            <person name="Lai Z."/>
            <person name="Le Paslier M.C."/>
            <person name="Lippi Y."/>
            <person name="Lorenzon L."/>
            <person name="Mandel J.R."/>
            <person name="Marage G."/>
            <person name="Marchand G."/>
            <person name="Marquand E."/>
            <person name="Bret-Mestries E."/>
            <person name="Morien E."/>
            <person name="Nambeesan S."/>
            <person name="Nguyen T."/>
            <person name="Pegot-Espagnet P."/>
            <person name="Pouilly N."/>
            <person name="Raftis F."/>
            <person name="Sallet E."/>
            <person name="Schiex T."/>
            <person name="Thomas J."/>
            <person name="Vandecasteele C."/>
            <person name="Vares D."/>
            <person name="Vear F."/>
            <person name="Vautrin S."/>
            <person name="Crespi M."/>
            <person name="Mangin B."/>
            <person name="Burke J.M."/>
            <person name="Salse J."/>
            <person name="Munos S."/>
            <person name="Vincourt P."/>
            <person name="Rieseberg L.H."/>
            <person name="Langlade N.B."/>
        </authorList>
    </citation>
    <scope>NUCLEOTIDE SEQUENCE</scope>
    <source>
        <tissue evidence="1">Leaves</tissue>
    </source>
</reference>
<evidence type="ECO:0000313" key="2">
    <source>
        <dbReference type="Proteomes" id="UP000215914"/>
    </source>
</evidence>
<protein>
    <submittedName>
        <fullName evidence="1">Uncharacterized protein</fullName>
    </submittedName>
</protein>
<dbReference type="Gramene" id="mRNA:HanXRQr2_Chr11g0480341">
    <property type="protein sequence ID" value="mRNA:HanXRQr2_Chr11g0480341"/>
    <property type="gene ID" value="HanXRQr2_Chr11g0480341"/>
</dbReference>
<organism evidence="1 2">
    <name type="scientific">Helianthus annuus</name>
    <name type="common">Common sunflower</name>
    <dbReference type="NCBI Taxonomy" id="4232"/>
    <lineage>
        <taxon>Eukaryota</taxon>
        <taxon>Viridiplantae</taxon>
        <taxon>Streptophyta</taxon>
        <taxon>Embryophyta</taxon>
        <taxon>Tracheophyta</taxon>
        <taxon>Spermatophyta</taxon>
        <taxon>Magnoliopsida</taxon>
        <taxon>eudicotyledons</taxon>
        <taxon>Gunneridae</taxon>
        <taxon>Pentapetalae</taxon>
        <taxon>asterids</taxon>
        <taxon>campanulids</taxon>
        <taxon>Asterales</taxon>
        <taxon>Asteraceae</taxon>
        <taxon>Asteroideae</taxon>
        <taxon>Heliantheae alliance</taxon>
        <taxon>Heliantheae</taxon>
        <taxon>Helianthus</taxon>
    </lineage>
</organism>
<gene>
    <name evidence="1" type="ORF">HanXRQr2_Chr11g0480341</name>
</gene>
<accession>A0A9K3HMI7</accession>
<dbReference type="AlphaFoldDB" id="A0A9K3HMI7"/>
<proteinExistence type="predicted"/>
<dbReference type="Proteomes" id="UP000215914">
    <property type="component" value="Unassembled WGS sequence"/>
</dbReference>